<evidence type="ECO:0000313" key="3">
    <source>
        <dbReference type="Proteomes" id="UP000326396"/>
    </source>
</evidence>
<organism evidence="2 3">
    <name type="scientific">Mikania micrantha</name>
    <name type="common">bitter vine</name>
    <dbReference type="NCBI Taxonomy" id="192012"/>
    <lineage>
        <taxon>Eukaryota</taxon>
        <taxon>Viridiplantae</taxon>
        <taxon>Streptophyta</taxon>
        <taxon>Embryophyta</taxon>
        <taxon>Tracheophyta</taxon>
        <taxon>Spermatophyta</taxon>
        <taxon>Magnoliopsida</taxon>
        <taxon>eudicotyledons</taxon>
        <taxon>Gunneridae</taxon>
        <taxon>Pentapetalae</taxon>
        <taxon>asterids</taxon>
        <taxon>campanulids</taxon>
        <taxon>Asterales</taxon>
        <taxon>Asteraceae</taxon>
        <taxon>Asteroideae</taxon>
        <taxon>Heliantheae alliance</taxon>
        <taxon>Eupatorieae</taxon>
        <taxon>Mikania</taxon>
    </lineage>
</organism>
<evidence type="ECO:0000256" key="1">
    <source>
        <dbReference type="SAM" id="MobiDB-lite"/>
    </source>
</evidence>
<dbReference type="AlphaFoldDB" id="A0A5N6M300"/>
<protein>
    <submittedName>
        <fullName evidence="2">Uncharacterized protein</fullName>
    </submittedName>
</protein>
<gene>
    <name evidence="2" type="ORF">E3N88_35981</name>
</gene>
<feature type="region of interest" description="Disordered" evidence="1">
    <location>
        <begin position="1"/>
        <end position="63"/>
    </location>
</feature>
<keyword evidence="3" id="KW-1185">Reference proteome</keyword>
<proteinExistence type="predicted"/>
<accession>A0A5N6M300</accession>
<feature type="compositionally biased region" description="Acidic residues" evidence="1">
    <location>
        <begin position="41"/>
        <end position="56"/>
    </location>
</feature>
<comment type="caution">
    <text evidence="2">The sequence shown here is derived from an EMBL/GenBank/DDBJ whole genome shotgun (WGS) entry which is preliminary data.</text>
</comment>
<name>A0A5N6M300_9ASTR</name>
<reference evidence="2 3" key="1">
    <citation type="submission" date="2019-05" db="EMBL/GenBank/DDBJ databases">
        <title>Mikania micrantha, genome provides insights into the molecular mechanism of rapid growth.</title>
        <authorList>
            <person name="Liu B."/>
        </authorList>
    </citation>
    <scope>NUCLEOTIDE SEQUENCE [LARGE SCALE GENOMIC DNA]</scope>
    <source>
        <strain evidence="2">NLD-2019</strain>
        <tissue evidence="2">Leaf</tissue>
    </source>
</reference>
<evidence type="ECO:0000313" key="2">
    <source>
        <dbReference type="EMBL" id="KAD3068101.1"/>
    </source>
</evidence>
<sequence>MQTSTSNPRQERVENRTSQSQEHIDIDAEDNIETNEHASVDEENTQNPCDEDEPIDVDTKNNKHPSLIGLNAKYDINKITLLFNGLVSVLDGAIEVVDELVDGEV</sequence>
<dbReference type="Proteomes" id="UP000326396">
    <property type="component" value="Linkage Group LG7"/>
</dbReference>
<dbReference type="EMBL" id="SZYD01000017">
    <property type="protein sequence ID" value="KAD3068101.1"/>
    <property type="molecule type" value="Genomic_DNA"/>
</dbReference>